<organism evidence="2 3">
    <name type="scientific">Fontibacter flavus</name>
    <dbReference type="NCBI Taxonomy" id="654838"/>
    <lineage>
        <taxon>Bacteria</taxon>
        <taxon>Pseudomonadati</taxon>
        <taxon>Bacteroidota</taxon>
        <taxon>Cytophagia</taxon>
        <taxon>Cytophagales</taxon>
        <taxon>Cyclobacteriaceae</taxon>
        <taxon>Fontibacter</taxon>
    </lineage>
</organism>
<accession>A0ABV6FQS2</accession>
<sequence>MENLPNKDIFKTPEGYFEELPDKILARHHKEKSRSLSLVIRYAAAAVVVIGVGIFALFNMNEQDQMLQSNLNDEINLYINSDYWQAEDVLGLADNPDNILDEIILTEWGNYEWEDEDEFENEMWF</sequence>
<gene>
    <name evidence="2" type="ORF">ACFFIP_04700</name>
</gene>
<reference evidence="2 3" key="1">
    <citation type="submission" date="2024-09" db="EMBL/GenBank/DDBJ databases">
        <authorList>
            <person name="Sun Q."/>
            <person name="Mori K."/>
        </authorList>
    </citation>
    <scope>NUCLEOTIDE SEQUENCE [LARGE SCALE GENOMIC DNA]</scope>
    <source>
        <strain evidence="2 3">CCM 7650</strain>
    </source>
</reference>
<comment type="caution">
    <text evidence="2">The sequence shown here is derived from an EMBL/GenBank/DDBJ whole genome shotgun (WGS) entry which is preliminary data.</text>
</comment>
<keyword evidence="1" id="KW-0472">Membrane</keyword>
<name>A0ABV6FQS2_9BACT</name>
<dbReference type="RefSeq" id="WP_382386415.1">
    <property type="nucleotide sequence ID" value="NZ_JBHLWI010000009.1"/>
</dbReference>
<keyword evidence="1" id="KW-1133">Transmembrane helix</keyword>
<evidence type="ECO:0000256" key="1">
    <source>
        <dbReference type="SAM" id="Phobius"/>
    </source>
</evidence>
<evidence type="ECO:0000313" key="3">
    <source>
        <dbReference type="Proteomes" id="UP001589797"/>
    </source>
</evidence>
<dbReference type="Proteomes" id="UP001589797">
    <property type="component" value="Unassembled WGS sequence"/>
</dbReference>
<evidence type="ECO:0000313" key="2">
    <source>
        <dbReference type="EMBL" id="MFC0261972.1"/>
    </source>
</evidence>
<feature type="transmembrane region" description="Helical" evidence="1">
    <location>
        <begin position="39"/>
        <end position="58"/>
    </location>
</feature>
<keyword evidence="1" id="KW-0812">Transmembrane</keyword>
<protein>
    <submittedName>
        <fullName evidence="2">Uncharacterized protein</fullName>
    </submittedName>
</protein>
<keyword evidence="3" id="KW-1185">Reference proteome</keyword>
<proteinExistence type="predicted"/>
<dbReference type="EMBL" id="JBHLWI010000009">
    <property type="protein sequence ID" value="MFC0261972.1"/>
    <property type="molecule type" value="Genomic_DNA"/>
</dbReference>